<evidence type="ECO:0000313" key="12">
    <source>
        <dbReference type="EMBL" id="PWG81218.1"/>
    </source>
</evidence>
<dbReference type="InterPro" id="IPR003661">
    <property type="entry name" value="HisK_dim/P_dom"/>
</dbReference>
<evidence type="ECO:0000256" key="1">
    <source>
        <dbReference type="ARBA" id="ARBA00000085"/>
    </source>
</evidence>
<keyword evidence="7 12" id="KW-0418">Kinase</keyword>
<evidence type="ECO:0000256" key="3">
    <source>
        <dbReference type="ARBA" id="ARBA00012438"/>
    </source>
</evidence>
<comment type="subcellular location">
    <subcellularLocation>
        <location evidence="2">Membrane</location>
        <topology evidence="2">Multi-pass membrane protein</topology>
    </subcellularLocation>
</comment>
<dbReference type="GO" id="GO:0016020">
    <property type="term" value="C:membrane"/>
    <property type="evidence" value="ECO:0007669"/>
    <property type="project" value="UniProtKB-SubCell"/>
</dbReference>
<protein>
    <recommendedName>
        <fullName evidence="3">histidine kinase</fullName>
        <ecNumber evidence="3">2.7.13.3</ecNumber>
    </recommendedName>
</protein>
<dbReference type="SUPFAM" id="SSF47384">
    <property type="entry name" value="Homodimeric domain of signal transducing histidine kinase"/>
    <property type="match status" value="1"/>
</dbReference>
<dbReference type="SMART" id="SM00387">
    <property type="entry name" value="HATPase_c"/>
    <property type="match status" value="1"/>
</dbReference>
<evidence type="ECO:0000256" key="8">
    <source>
        <dbReference type="ARBA" id="ARBA00022989"/>
    </source>
</evidence>
<dbReference type="InterPro" id="IPR036097">
    <property type="entry name" value="HisK_dim/P_sf"/>
</dbReference>
<dbReference type="EMBL" id="QEAS01000005">
    <property type="protein sequence ID" value="PWG81218.1"/>
    <property type="molecule type" value="Genomic_DNA"/>
</dbReference>
<comment type="catalytic activity">
    <reaction evidence="1">
        <text>ATP + protein L-histidine = ADP + protein N-phospho-L-histidine.</text>
        <dbReference type="EC" id="2.7.13.3"/>
    </reaction>
</comment>
<proteinExistence type="predicted"/>
<reference evidence="12 13" key="1">
    <citation type="submission" date="2018-04" db="EMBL/GenBank/DDBJ databases">
        <title>Pedobacter chongqingensis sp. nov., isolated from a rottenly hemp rope.</title>
        <authorList>
            <person name="Cai Y."/>
        </authorList>
    </citation>
    <scope>NUCLEOTIDE SEQUENCE [LARGE SCALE GENOMIC DNA]</scope>
    <source>
        <strain evidence="12 13">FJ4-8</strain>
    </source>
</reference>
<dbReference type="RefSeq" id="WP_109415160.1">
    <property type="nucleotide sequence ID" value="NZ_QEAS01000005.1"/>
</dbReference>
<dbReference type="PANTHER" id="PTHR45528">
    <property type="entry name" value="SENSOR HISTIDINE KINASE CPXA"/>
    <property type="match status" value="1"/>
</dbReference>
<evidence type="ECO:0000256" key="6">
    <source>
        <dbReference type="ARBA" id="ARBA00022692"/>
    </source>
</evidence>
<dbReference type="EC" id="2.7.13.3" evidence="3"/>
<feature type="domain" description="Histidine kinase" evidence="11">
    <location>
        <begin position="216"/>
        <end position="416"/>
    </location>
</feature>
<dbReference type="InterPro" id="IPR005467">
    <property type="entry name" value="His_kinase_dom"/>
</dbReference>
<evidence type="ECO:0000256" key="9">
    <source>
        <dbReference type="ARBA" id="ARBA00023136"/>
    </source>
</evidence>
<evidence type="ECO:0000259" key="11">
    <source>
        <dbReference type="PROSITE" id="PS50109"/>
    </source>
</evidence>
<sequence length="416" mass="48039">MNLFSKYNRVLLVVLLIGLISVGILFYNALNYTLNNKIDENLREELMEVKDYLHVKNIFPAPPEDLDLVIEYKPAKKTSAVLVPGDTTFYNPRKQKKESARYLKADLLLDNQPFHVLILNSKATQSRQMQIVFLAIIIPVVILFGLMALFNRYLLLKLWSPFYQALKQIKSFDIKKGGYRSVKTDIHEFRQLDEALKQMTTQIQDDFKEIKLFTENASHEMMTPIAIINSKLDTLLQSGTLAENDSKALLDLYKATKRLNKINQSLLLLVKIDHDQLGEKEQLCPAELIRQKVNNFQELISQRHIQVTCNLDDTTVLSNKYQFDILLNNLFSNAIRHNRNGGEIHITLKEGELYFENTGNQNALPESQIFERFYKDPKSDGVGLGLAILKQICIKQGYSLNYYFRLPMHGFRIKFG</sequence>
<keyword evidence="13" id="KW-1185">Reference proteome</keyword>
<dbReference type="GO" id="GO:0000155">
    <property type="term" value="F:phosphorelay sensor kinase activity"/>
    <property type="evidence" value="ECO:0007669"/>
    <property type="project" value="InterPro"/>
</dbReference>
<dbReference type="PANTHER" id="PTHR45528:SF12">
    <property type="entry name" value="SENSOR HISTIDINE KINASE ARSS"/>
    <property type="match status" value="1"/>
</dbReference>
<evidence type="ECO:0000256" key="10">
    <source>
        <dbReference type="SAM" id="Phobius"/>
    </source>
</evidence>
<evidence type="ECO:0000256" key="2">
    <source>
        <dbReference type="ARBA" id="ARBA00004141"/>
    </source>
</evidence>
<dbReference type="InterPro" id="IPR003594">
    <property type="entry name" value="HATPase_dom"/>
</dbReference>
<evidence type="ECO:0000256" key="7">
    <source>
        <dbReference type="ARBA" id="ARBA00022777"/>
    </source>
</evidence>
<dbReference type="Proteomes" id="UP000245647">
    <property type="component" value="Unassembled WGS sequence"/>
</dbReference>
<dbReference type="SMART" id="SM00388">
    <property type="entry name" value="HisKA"/>
    <property type="match status" value="1"/>
</dbReference>
<evidence type="ECO:0000313" key="13">
    <source>
        <dbReference type="Proteomes" id="UP000245647"/>
    </source>
</evidence>
<dbReference type="InterPro" id="IPR036890">
    <property type="entry name" value="HATPase_C_sf"/>
</dbReference>
<dbReference type="SUPFAM" id="SSF55874">
    <property type="entry name" value="ATPase domain of HSP90 chaperone/DNA topoisomerase II/histidine kinase"/>
    <property type="match status" value="1"/>
</dbReference>
<dbReference type="PROSITE" id="PS50109">
    <property type="entry name" value="HIS_KIN"/>
    <property type="match status" value="1"/>
</dbReference>
<dbReference type="Pfam" id="PF00512">
    <property type="entry name" value="HisKA"/>
    <property type="match status" value="1"/>
</dbReference>
<evidence type="ECO:0000256" key="5">
    <source>
        <dbReference type="ARBA" id="ARBA00022679"/>
    </source>
</evidence>
<keyword evidence="4" id="KW-0597">Phosphoprotein</keyword>
<dbReference type="Gene3D" id="3.30.565.10">
    <property type="entry name" value="Histidine kinase-like ATPase, C-terminal domain"/>
    <property type="match status" value="1"/>
</dbReference>
<keyword evidence="6 10" id="KW-0812">Transmembrane</keyword>
<keyword evidence="5" id="KW-0808">Transferase</keyword>
<dbReference type="InterPro" id="IPR050398">
    <property type="entry name" value="HssS/ArlS-like"/>
</dbReference>
<keyword evidence="8 10" id="KW-1133">Transmembrane helix</keyword>
<name>A0A2U2PII6_9SPHI</name>
<dbReference type="CDD" id="cd00082">
    <property type="entry name" value="HisKA"/>
    <property type="match status" value="1"/>
</dbReference>
<evidence type="ECO:0000256" key="4">
    <source>
        <dbReference type="ARBA" id="ARBA00022553"/>
    </source>
</evidence>
<feature type="transmembrane region" description="Helical" evidence="10">
    <location>
        <begin position="131"/>
        <end position="150"/>
    </location>
</feature>
<comment type="caution">
    <text evidence="12">The sequence shown here is derived from an EMBL/GenBank/DDBJ whole genome shotgun (WGS) entry which is preliminary data.</text>
</comment>
<gene>
    <name evidence="12" type="ORF">DDR33_07495</name>
</gene>
<dbReference type="Gene3D" id="1.10.287.130">
    <property type="match status" value="1"/>
</dbReference>
<accession>A0A2U2PII6</accession>
<dbReference type="AlphaFoldDB" id="A0A2U2PII6"/>
<organism evidence="12 13">
    <name type="scientific">Pararcticibacter amylolyticus</name>
    <dbReference type="NCBI Taxonomy" id="2173175"/>
    <lineage>
        <taxon>Bacteria</taxon>
        <taxon>Pseudomonadati</taxon>
        <taxon>Bacteroidota</taxon>
        <taxon>Sphingobacteriia</taxon>
        <taxon>Sphingobacteriales</taxon>
        <taxon>Sphingobacteriaceae</taxon>
        <taxon>Pararcticibacter</taxon>
    </lineage>
</organism>
<feature type="transmembrane region" description="Helical" evidence="10">
    <location>
        <begin position="12"/>
        <end position="30"/>
    </location>
</feature>
<keyword evidence="9 10" id="KW-0472">Membrane</keyword>
<dbReference type="CDD" id="cd00075">
    <property type="entry name" value="HATPase"/>
    <property type="match status" value="1"/>
</dbReference>
<dbReference type="Pfam" id="PF02518">
    <property type="entry name" value="HATPase_c"/>
    <property type="match status" value="1"/>
</dbReference>
<dbReference type="OrthoDB" id="1522504at2"/>